<dbReference type="Pfam" id="PF24667">
    <property type="entry name" value="MORN_DRC7"/>
    <property type="match status" value="2"/>
</dbReference>
<evidence type="ECO:0000256" key="5">
    <source>
        <dbReference type="SAM" id="MobiDB-lite"/>
    </source>
</evidence>
<dbReference type="Pfam" id="PF24656">
    <property type="entry name" value="CEPT76_peptidase"/>
    <property type="match status" value="1"/>
</dbReference>
<gene>
    <name evidence="9" type="ORF">GOP47_0005044</name>
</gene>
<feature type="domain" description="Dynein regulatory complex subunit 7 MORN" evidence="7">
    <location>
        <begin position="348"/>
        <end position="483"/>
    </location>
</feature>
<dbReference type="GO" id="GO:0048870">
    <property type="term" value="P:cell motility"/>
    <property type="evidence" value="ECO:0007669"/>
    <property type="project" value="TreeGrafter"/>
</dbReference>
<feature type="region of interest" description="Disordered" evidence="5">
    <location>
        <begin position="255"/>
        <end position="293"/>
    </location>
</feature>
<keyword evidence="3" id="KW-0206">Cytoskeleton</keyword>
<dbReference type="InterPro" id="IPR056292">
    <property type="entry name" value="DRC7_C"/>
</dbReference>
<comment type="subcellular location">
    <subcellularLocation>
        <location evidence="1">Cytoplasm</location>
        <location evidence="1">Cytoskeleton</location>
    </subcellularLocation>
</comment>
<accession>A0A9D4V505</accession>
<evidence type="ECO:0000256" key="2">
    <source>
        <dbReference type="ARBA" id="ARBA00022490"/>
    </source>
</evidence>
<feature type="domain" description="CEP76/DRC7 peptidase-like" evidence="6">
    <location>
        <begin position="144"/>
        <end position="220"/>
    </location>
</feature>
<dbReference type="InterPro" id="IPR033551">
    <property type="entry name" value="DRC7/lobo"/>
</dbReference>
<feature type="compositionally biased region" description="Polar residues" evidence="5">
    <location>
        <begin position="256"/>
        <end position="265"/>
    </location>
</feature>
<evidence type="ECO:0000256" key="1">
    <source>
        <dbReference type="ARBA" id="ARBA00004245"/>
    </source>
</evidence>
<evidence type="ECO:0000313" key="10">
    <source>
        <dbReference type="Proteomes" id="UP000886520"/>
    </source>
</evidence>
<reference evidence="9 10" key="1">
    <citation type="submission" date="2021-01" db="EMBL/GenBank/DDBJ databases">
        <title>Adiantum capillus-veneris genome.</title>
        <authorList>
            <person name="Fang Y."/>
            <person name="Liao Q."/>
        </authorList>
    </citation>
    <scope>NUCLEOTIDE SEQUENCE [LARGE SCALE GENOMIC DNA]</scope>
    <source>
        <strain evidence="9">H3</strain>
        <tissue evidence="9">Leaf</tissue>
    </source>
</reference>
<organism evidence="9 10">
    <name type="scientific">Adiantum capillus-veneris</name>
    <name type="common">Maidenhair fern</name>
    <dbReference type="NCBI Taxonomy" id="13818"/>
    <lineage>
        <taxon>Eukaryota</taxon>
        <taxon>Viridiplantae</taxon>
        <taxon>Streptophyta</taxon>
        <taxon>Embryophyta</taxon>
        <taxon>Tracheophyta</taxon>
        <taxon>Polypodiopsida</taxon>
        <taxon>Polypodiidae</taxon>
        <taxon>Polypodiales</taxon>
        <taxon>Pteridineae</taxon>
        <taxon>Pteridaceae</taxon>
        <taxon>Vittarioideae</taxon>
        <taxon>Adiantum</taxon>
    </lineage>
</organism>
<feature type="domain" description="Dynein regulatory complex subunit 7 C-terminal" evidence="8">
    <location>
        <begin position="748"/>
        <end position="856"/>
    </location>
</feature>
<feature type="compositionally biased region" description="Polar residues" evidence="5">
    <location>
        <begin position="274"/>
        <end position="292"/>
    </location>
</feature>
<evidence type="ECO:0008006" key="11">
    <source>
        <dbReference type="Google" id="ProtNLM"/>
    </source>
</evidence>
<feature type="domain" description="Dynein regulatory complex subunit 7 MORN" evidence="7">
    <location>
        <begin position="587"/>
        <end position="706"/>
    </location>
</feature>
<comment type="caution">
    <text evidence="9">The sequence shown here is derived from an EMBL/GenBank/DDBJ whole genome shotgun (WGS) entry which is preliminary data.</text>
</comment>
<evidence type="ECO:0000259" key="8">
    <source>
        <dbReference type="Pfam" id="PF24671"/>
    </source>
</evidence>
<feature type="region of interest" description="Disordered" evidence="5">
    <location>
        <begin position="489"/>
        <end position="583"/>
    </location>
</feature>
<protein>
    <recommendedName>
        <fullName evidence="11">Coiled-coil domain-containing protein lobo</fullName>
    </recommendedName>
</protein>
<dbReference type="PANTHER" id="PTHR35249:SF2">
    <property type="entry name" value="DYNEIN REGULATORY COMPLEX SUBUNIT 7"/>
    <property type="match status" value="1"/>
</dbReference>
<keyword evidence="2" id="KW-0963">Cytoplasm</keyword>
<keyword evidence="10" id="KW-1185">Reference proteome</keyword>
<dbReference type="GO" id="GO:0005856">
    <property type="term" value="C:cytoskeleton"/>
    <property type="evidence" value="ECO:0007669"/>
    <property type="project" value="UniProtKB-SubCell"/>
</dbReference>
<keyword evidence="4" id="KW-0175">Coiled coil</keyword>
<dbReference type="OrthoDB" id="1919561at2759"/>
<name>A0A9D4V505_ADICA</name>
<dbReference type="EMBL" id="JABFUD020000005">
    <property type="protein sequence ID" value="KAI5079565.1"/>
    <property type="molecule type" value="Genomic_DNA"/>
</dbReference>
<sequence length="861" mass="98978">MLEAILCPYIALKDKEEKETHQEKENHSATQKLPKATNTNYVHEALPALNGEFLEGQKHERDIQATGFIRSFKDTFDHDLRMGEKEEEDNLFLYCKDRPPLQILSENSEQSQELVSNTDAVMRKPCLQSKADLQAKNPDIFDNKRLHCWVLVTSNKRNVPDYFFIEPSTGHRYDLQSSPYQGVEYMWNQHNIFINMQLNANRSGIENMSWDLKDTSKWERVLDTFLSAGDLQEPIPVTSTKTLLNKIQDVHAPNVTAGSLNNTDTSKVEGVPLSGNSATGSTESNPNLSSKSPIKAGATVGILKKGTDKVSCEDPTKNGFTKPLHWLLPASWVTQLKIPMEAYVTRCPKGVKKTHYYRCTHELYSFYGDFVRWDGLIERIILYEDDERTNVVEIHDYFQRRKDGLRKRTFIPGANKVHDFFDPGASFGLKETEIIDGQSRKFLFYADTRTDGLNTRDEVIGKKLVESFINHEACLVYLCARYGPPLPPPNDDFSPNPLSDRHLESANETRGEASLKGSVSRPGSVRLSSRPISHGGRMSVDSQKTRSRSRMMSRWQGSNRRKNSTPTSADKQHEKKLLPAPRRRTVAEKLLPIVKITQKYEIRSDASPKDNVAKHVFKLSINQIKVDYHHVNRHITANSHVYNKDGSLNLIHIDPFTPEQSQFDKLDEFHSLVMAEREAIKSVRDTEREIEEILQQRLREEQNVVLITPYIDIACVKEDDLSQEAEDAIKLPTDYLSPFLPPGVRPRQKLTRQQMLDVRDSCLKALKERLVNRATIIQTRYDEETSALSKRRANFERDREQMTVEDEETYNLDCENALFRIRILEFRAKQHEEEALKKYLELEKKLQNDPRLARLYRASSA</sequence>
<dbReference type="InterPro" id="IPR056290">
    <property type="entry name" value="CEPT76/DRC7_peptidase-like_dom"/>
</dbReference>
<evidence type="ECO:0000313" key="9">
    <source>
        <dbReference type="EMBL" id="KAI5079565.1"/>
    </source>
</evidence>
<dbReference type="PANTHER" id="PTHR35249">
    <property type="entry name" value="DYNEIN REGULATORY COMPLEX SUBUNIT 7"/>
    <property type="match status" value="1"/>
</dbReference>
<dbReference type="InterPro" id="IPR056291">
    <property type="entry name" value="MORN_DRC7"/>
</dbReference>
<evidence type="ECO:0000259" key="7">
    <source>
        <dbReference type="Pfam" id="PF24667"/>
    </source>
</evidence>
<evidence type="ECO:0000256" key="4">
    <source>
        <dbReference type="SAM" id="Coils"/>
    </source>
</evidence>
<dbReference type="GO" id="GO:0031514">
    <property type="term" value="C:motile cilium"/>
    <property type="evidence" value="ECO:0007669"/>
    <property type="project" value="TreeGrafter"/>
</dbReference>
<feature type="compositionally biased region" description="Basic and acidic residues" evidence="5">
    <location>
        <begin position="499"/>
        <end position="513"/>
    </location>
</feature>
<dbReference type="Proteomes" id="UP000886520">
    <property type="component" value="Chromosome 5"/>
</dbReference>
<dbReference type="Pfam" id="PF24671">
    <property type="entry name" value="DRC7_C"/>
    <property type="match status" value="1"/>
</dbReference>
<evidence type="ECO:0000256" key="3">
    <source>
        <dbReference type="ARBA" id="ARBA00023212"/>
    </source>
</evidence>
<proteinExistence type="predicted"/>
<evidence type="ECO:0000259" key="6">
    <source>
        <dbReference type="Pfam" id="PF24656"/>
    </source>
</evidence>
<feature type="coiled-coil region" evidence="4">
    <location>
        <begin position="676"/>
        <end position="703"/>
    </location>
</feature>
<dbReference type="AlphaFoldDB" id="A0A9D4V505"/>